<sequence length="147" mass="16561">MEYFKSGLKSVLGAPDPGTQPTGADTVERLVDRLQSSSLLDDRRDACRALKALSRAYRVEVGAQGMDSLKQVLEMDRTDCEIVGVALDTLCNITSPETFDEEGEQINHSPGNYNQKYSERFNIYVKFREPFLLDLVDSKIFTLKTFI</sequence>
<dbReference type="GO" id="GO:0006888">
    <property type="term" value="P:endoplasmic reticulum to Golgi vesicle-mediated transport"/>
    <property type="evidence" value="ECO:0007669"/>
    <property type="project" value="TreeGrafter"/>
</dbReference>
<dbReference type="InterPro" id="IPR024095">
    <property type="entry name" value="Vesicle_P115"/>
</dbReference>
<name>A0A0C9QRG6_9HYME</name>
<dbReference type="GO" id="GO:0005795">
    <property type="term" value="C:Golgi stack"/>
    <property type="evidence" value="ECO:0007669"/>
    <property type="project" value="TreeGrafter"/>
</dbReference>
<accession>A0A0C9QRG6</accession>
<dbReference type="SUPFAM" id="SSF48371">
    <property type="entry name" value="ARM repeat"/>
    <property type="match status" value="1"/>
</dbReference>
<gene>
    <name evidence="2" type="primary">USO1</name>
    <name evidence="2" type="ORF">g.34605</name>
</gene>
<organism evidence="2">
    <name type="scientific">Fopius arisanus</name>
    <dbReference type="NCBI Taxonomy" id="64838"/>
    <lineage>
        <taxon>Eukaryota</taxon>
        <taxon>Metazoa</taxon>
        <taxon>Ecdysozoa</taxon>
        <taxon>Arthropoda</taxon>
        <taxon>Hexapoda</taxon>
        <taxon>Insecta</taxon>
        <taxon>Pterygota</taxon>
        <taxon>Neoptera</taxon>
        <taxon>Endopterygota</taxon>
        <taxon>Hymenoptera</taxon>
        <taxon>Apocrita</taxon>
        <taxon>Ichneumonoidea</taxon>
        <taxon>Braconidae</taxon>
        <taxon>Opiinae</taxon>
        <taxon>Fopius</taxon>
    </lineage>
</organism>
<dbReference type="GO" id="GO:0048211">
    <property type="term" value="P:Golgi vesicle docking"/>
    <property type="evidence" value="ECO:0007669"/>
    <property type="project" value="TreeGrafter"/>
</dbReference>
<dbReference type="InterPro" id="IPR011989">
    <property type="entry name" value="ARM-like"/>
</dbReference>
<dbReference type="PANTHER" id="PTHR10013">
    <property type="entry name" value="GENERAL VESICULAR TRANSPORT FACTOR P115"/>
    <property type="match status" value="1"/>
</dbReference>
<dbReference type="PANTHER" id="PTHR10013:SF0">
    <property type="entry name" value="GENERAL VESICULAR TRANSPORT FACTOR P115"/>
    <property type="match status" value="1"/>
</dbReference>
<dbReference type="GO" id="GO:0012507">
    <property type="term" value="C:ER to Golgi transport vesicle membrane"/>
    <property type="evidence" value="ECO:0007669"/>
    <property type="project" value="TreeGrafter"/>
</dbReference>
<dbReference type="GO" id="GO:0061025">
    <property type="term" value="P:membrane fusion"/>
    <property type="evidence" value="ECO:0007669"/>
    <property type="project" value="TreeGrafter"/>
</dbReference>
<reference evidence="2" key="1">
    <citation type="submission" date="2015-01" db="EMBL/GenBank/DDBJ databases">
        <title>Transcriptome Assembly of Fopius arisanus.</title>
        <authorList>
            <person name="Geib S."/>
        </authorList>
    </citation>
    <scope>NUCLEOTIDE SEQUENCE</scope>
</reference>
<evidence type="ECO:0000313" key="2">
    <source>
        <dbReference type="EMBL" id="JAG76046.1"/>
    </source>
</evidence>
<proteinExistence type="predicted"/>
<dbReference type="AlphaFoldDB" id="A0A0C9QRG6"/>
<dbReference type="GO" id="GO:0045056">
    <property type="term" value="P:transcytosis"/>
    <property type="evidence" value="ECO:0007669"/>
    <property type="project" value="TreeGrafter"/>
</dbReference>
<dbReference type="GO" id="GO:0005783">
    <property type="term" value="C:endoplasmic reticulum"/>
    <property type="evidence" value="ECO:0007669"/>
    <property type="project" value="TreeGrafter"/>
</dbReference>
<dbReference type="Gene3D" id="1.25.10.10">
    <property type="entry name" value="Leucine-rich Repeat Variant"/>
    <property type="match status" value="1"/>
</dbReference>
<dbReference type="GO" id="GO:0006886">
    <property type="term" value="P:intracellular protein transport"/>
    <property type="evidence" value="ECO:0007669"/>
    <property type="project" value="TreeGrafter"/>
</dbReference>
<evidence type="ECO:0000256" key="1">
    <source>
        <dbReference type="SAM" id="MobiDB-lite"/>
    </source>
</evidence>
<protein>
    <submittedName>
        <fullName evidence="2">USO1 protein</fullName>
    </submittedName>
</protein>
<feature type="region of interest" description="Disordered" evidence="1">
    <location>
        <begin position="1"/>
        <end position="24"/>
    </location>
</feature>
<dbReference type="EMBL" id="GBYB01006279">
    <property type="protein sequence ID" value="JAG76046.1"/>
    <property type="molecule type" value="Transcribed_RNA"/>
</dbReference>
<dbReference type="InterPro" id="IPR016024">
    <property type="entry name" value="ARM-type_fold"/>
</dbReference>